<protein>
    <submittedName>
        <fullName evidence="2">Uncharacterized protein</fullName>
    </submittedName>
</protein>
<evidence type="ECO:0000313" key="3">
    <source>
        <dbReference type="Proteomes" id="UP000070444"/>
    </source>
</evidence>
<evidence type="ECO:0000313" key="2">
    <source>
        <dbReference type="EMBL" id="KXN67859.1"/>
    </source>
</evidence>
<organism evidence="2 3">
    <name type="scientific">Conidiobolus coronatus (strain ATCC 28846 / CBS 209.66 / NRRL 28638)</name>
    <name type="common">Delacroixia coronata</name>
    <dbReference type="NCBI Taxonomy" id="796925"/>
    <lineage>
        <taxon>Eukaryota</taxon>
        <taxon>Fungi</taxon>
        <taxon>Fungi incertae sedis</taxon>
        <taxon>Zoopagomycota</taxon>
        <taxon>Entomophthoromycotina</taxon>
        <taxon>Entomophthoromycetes</taxon>
        <taxon>Entomophthorales</taxon>
        <taxon>Ancylistaceae</taxon>
        <taxon>Conidiobolus</taxon>
    </lineage>
</organism>
<feature type="signal peptide" evidence="1">
    <location>
        <begin position="1"/>
        <end position="18"/>
    </location>
</feature>
<accession>A0A137NZ42</accession>
<feature type="chain" id="PRO_5007294294" evidence="1">
    <location>
        <begin position="19"/>
        <end position="108"/>
    </location>
</feature>
<proteinExistence type="predicted"/>
<keyword evidence="1" id="KW-0732">Signal</keyword>
<reference evidence="2 3" key="1">
    <citation type="journal article" date="2015" name="Genome Biol. Evol.">
        <title>Phylogenomic analyses indicate that early fungi evolved digesting cell walls of algal ancestors of land plants.</title>
        <authorList>
            <person name="Chang Y."/>
            <person name="Wang S."/>
            <person name="Sekimoto S."/>
            <person name="Aerts A.L."/>
            <person name="Choi C."/>
            <person name="Clum A."/>
            <person name="LaButti K.M."/>
            <person name="Lindquist E.A."/>
            <person name="Yee Ngan C."/>
            <person name="Ohm R.A."/>
            <person name="Salamov A.A."/>
            <person name="Grigoriev I.V."/>
            <person name="Spatafora J.W."/>
            <person name="Berbee M.L."/>
        </authorList>
    </citation>
    <scope>NUCLEOTIDE SEQUENCE [LARGE SCALE GENOMIC DNA]</scope>
    <source>
        <strain evidence="2 3">NRRL 28638</strain>
    </source>
</reference>
<sequence length="108" mass="12286">MYSSKLLTLFTILSFGSALNCPPGTPRAITIRGAWEHRWVSCENNVEGECPRDLQGPYTEPANDNCDNYLTESGDDYIINYYVCEKKAKFDELKPILEKNGWICLISE</sequence>
<dbReference type="EMBL" id="KQ964609">
    <property type="protein sequence ID" value="KXN67859.1"/>
    <property type="molecule type" value="Genomic_DNA"/>
</dbReference>
<gene>
    <name evidence="2" type="ORF">CONCODRAFT_9991</name>
</gene>
<evidence type="ECO:0000256" key="1">
    <source>
        <dbReference type="SAM" id="SignalP"/>
    </source>
</evidence>
<dbReference type="Proteomes" id="UP000070444">
    <property type="component" value="Unassembled WGS sequence"/>
</dbReference>
<keyword evidence="3" id="KW-1185">Reference proteome</keyword>
<dbReference type="AlphaFoldDB" id="A0A137NZ42"/>
<name>A0A137NZ42_CONC2</name>